<evidence type="ECO:0000313" key="4">
    <source>
        <dbReference type="EMBL" id="MDP2521408.1"/>
    </source>
</evidence>
<name>A0ABT9EQQ5_9GAMM</name>
<gene>
    <name evidence="4" type="ORF">Q8W30_02390</name>
</gene>
<feature type="coiled-coil region" evidence="1">
    <location>
        <begin position="91"/>
        <end position="127"/>
    </location>
</feature>
<proteinExistence type="predicted"/>
<evidence type="ECO:0000256" key="2">
    <source>
        <dbReference type="SAM" id="Phobius"/>
    </source>
</evidence>
<dbReference type="EMBL" id="JAUYVO010000001">
    <property type="protein sequence ID" value="MDP2521408.1"/>
    <property type="molecule type" value="Genomic_DNA"/>
</dbReference>
<feature type="transmembrane region" description="Helical" evidence="2">
    <location>
        <begin position="34"/>
        <end position="53"/>
    </location>
</feature>
<dbReference type="Proteomes" id="UP001177341">
    <property type="component" value="Unassembled WGS sequence"/>
</dbReference>
<evidence type="ECO:0000256" key="1">
    <source>
        <dbReference type="SAM" id="Coils"/>
    </source>
</evidence>
<feature type="transmembrane region" description="Helical" evidence="2">
    <location>
        <begin position="59"/>
        <end position="77"/>
    </location>
</feature>
<feature type="domain" description="SMODS and SLOG-associating 2TM effector" evidence="3">
    <location>
        <begin position="1"/>
        <end position="176"/>
    </location>
</feature>
<dbReference type="Pfam" id="PF18169">
    <property type="entry name" value="SLATT_6"/>
    <property type="match status" value="1"/>
</dbReference>
<evidence type="ECO:0000259" key="3">
    <source>
        <dbReference type="Pfam" id="PF18169"/>
    </source>
</evidence>
<dbReference type="RefSeq" id="WP_305450095.1">
    <property type="nucleotide sequence ID" value="NZ_JAUYVO010000001.1"/>
</dbReference>
<organism evidence="4 5">
    <name type="scientific">Neptunomonas phycophila</name>
    <dbReference type="NCBI Taxonomy" id="1572645"/>
    <lineage>
        <taxon>Bacteria</taxon>
        <taxon>Pseudomonadati</taxon>
        <taxon>Pseudomonadota</taxon>
        <taxon>Gammaproteobacteria</taxon>
        <taxon>Oceanospirillales</taxon>
        <taxon>Oceanospirillaceae</taxon>
        <taxon>Neptunomonas</taxon>
    </lineage>
</organism>
<keyword evidence="2" id="KW-0472">Membrane</keyword>
<keyword evidence="2" id="KW-1133">Transmembrane helix</keyword>
<keyword evidence="1" id="KW-0175">Coiled coil</keyword>
<dbReference type="NCBIfam" id="NF033630">
    <property type="entry name" value="SLATT_6"/>
    <property type="match status" value="1"/>
</dbReference>
<feature type="transmembrane region" description="Helical" evidence="2">
    <location>
        <begin position="172"/>
        <end position="196"/>
    </location>
</feature>
<sequence length="202" mass="22868">MNKSDLLKSIAEKGYDVGFGAKKHFATYDIIEKAPGLISFSSMAFGIFALAVKGLSTELISAIFIVLGVVGLYISLYDHKKSSYEQSGVALTKLYNELKALYLKVKNIDEESDFSELQKELSDIENRYYPACISKQILFSNWYAHYKFYWEHQIEWVGEQLKFSFFRDKIPLSLWLAILVIVIGLACSISDTITLICSASKP</sequence>
<comment type="caution">
    <text evidence="4">The sequence shown here is derived from an EMBL/GenBank/DDBJ whole genome shotgun (WGS) entry which is preliminary data.</text>
</comment>
<protein>
    <submittedName>
        <fullName evidence="4">SLATT domain-containing protein</fullName>
    </submittedName>
</protein>
<evidence type="ECO:0000313" key="5">
    <source>
        <dbReference type="Proteomes" id="UP001177341"/>
    </source>
</evidence>
<dbReference type="InterPro" id="IPR041119">
    <property type="entry name" value="SLATT_6"/>
</dbReference>
<reference evidence="4" key="1">
    <citation type="submission" date="2023-07" db="EMBL/GenBank/DDBJ databases">
        <title>Genome content predicts the carbon catabolic preferences of heterotrophic bacteria.</title>
        <authorList>
            <person name="Gralka M."/>
        </authorList>
    </citation>
    <scope>NUCLEOTIDE SEQUENCE</scope>
    <source>
        <strain evidence="4">5G01</strain>
    </source>
</reference>
<keyword evidence="2" id="KW-0812">Transmembrane</keyword>
<accession>A0ABT9EQQ5</accession>
<keyword evidence="5" id="KW-1185">Reference proteome</keyword>